<dbReference type="STRING" id="441112.SAMN04488094_10162"/>
<dbReference type="CDD" id="cd02440">
    <property type="entry name" value="AdoMet_MTases"/>
    <property type="match status" value="1"/>
</dbReference>
<dbReference type="AlphaFoldDB" id="A0A1I1DF73"/>
<evidence type="ECO:0000313" key="2">
    <source>
        <dbReference type="EMBL" id="SFB71183.1"/>
    </source>
</evidence>
<dbReference type="GO" id="GO:0032259">
    <property type="term" value="P:methylation"/>
    <property type="evidence" value="ECO:0007669"/>
    <property type="project" value="UniProtKB-KW"/>
</dbReference>
<proteinExistence type="predicted"/>
<dbReference type="EMBL" id="FOLG01000001">
    <property type="protein sequence ID" value="SFB71183.1"/>
    <property type="molecule type" value="Genomic_DNA"/>
</dbReference>
<name>A0A1I1DF73_9RHOB</name>
<protein>
    <submittedName>
        <fullName evidence="2">Methyltransferase domain-containing protein</fullName>
    </submittedName>
</protein>
<dbReference type="Pfam" id="PF08242">
    <property type="entry name" value="Methyltransf_12"/>
    <property type="match status" value="1"/>
</dbReference>
<organism evidence="2 3">
    <name type="scientific">Tropicimonas isoalkanivorans</name>
    <dbReference type="NCBI Taxonomy" id="441112"/>
    <lineage>
        <taxon>Bacteria</taxon>
        <taxon>Pseudomonadati</taxon>
        <taxon>Pseudomonadota</taxon>
        <taxon>Alphaproteobacteria</taxon>
        <taxon>Rhodobacterales</taxon>
        <taxon>Roseobacteraceae</taxon>
        <taxon>Tropicimonas</taxon>
    </lineage>
</organism>
<keyword evidence="3" id="KW-1185">Reference proteome</keyword>
<evidence type="ECO:0000313" key="3">
    <source>
        <dbReference type="Proteomes" id="UP000198728"/>
    </source>
</evidence>
<feature type="domain" description="Methyltransferase type 12" evidence="1">
    <location>
        <begin position="95"/>
        <end position="183"/>
    </location>
</feature>
<sequence length="251" mass="28490">MNASVDFGVEQEKPARAIHGGQAAVSKAAAAAPALPDYLVDVYTWAYVAPKMVDILDREIIVAIILWCQQNKLMRAAREEIAAGSRVLQPAAVYGKLVGHLAEKIGPKGEYHVTDIQQVQIDHVRRKIGDLPQSRTEICDARTTGDGLYDTVCSYFLMHEVPEDYKRDIANNLASHVKPGGKLMFVDYHEPAFLHPMRPIIWLVFKWLEPFAKALWKNEMFDYIDEPEQFEWRKETYFGGLYQKVVGIKRG</sequence>
<dbReference type="Proteomes" id="UP000198728">
    <property type="component" value="Unassembled WGS sequence"/>
</dbReference>
<dbReference type="NCBIfam" id="NF038261">
    <property type="entry name" value="rhodoquin_RquA"/>
    <property type="match status" value="1"/>
</dbReference>
<evidence type="ECO:0000259" key="1">
    <source>
        <dbReference type="Pfam" id="PF08242"/>
    </source>
</evidence>
<dbReference type="OrthoDB" id="9765084at2"/>
<accession>A0A1I1DF73</accession>
<reference evidence="2 3" key="1">
    <citation type="submission" date="2016-10" db="EMBL/GenBank/DDBJ databases">
        <authorList>
            <person name="de Groot N.N."/>
        </authorList>
    </citation>
    <scope>NUCLEOTIDE SEQUENCE [LARGE SCALE GENOMIC DNA]</scope>
    <source>
        <strain evidence="2 3">DSM 19548</strain>
    </source>
</reference>
<keyword evidence="2" id="KW-0808">Transferase</keyword>
<dbReference type="InterPro" id="IPR029063">
    <property type="entry name" value="SAM-dependent_MTases_sf"/>
</dbReference>
<dbReference type="SUPFAM" id="SSF53335">
    <property type="entry name" value="S-adenosyl-L-methionine-dependent methyltransferases"/>
    <property type="match status" value="1"/>
</dbReference>
<gene>
    <name evidence="2" type="ORF">SAMN04488094_10162</name>
</gene>
<dbReference type="InterPro" id="IPR013217">
    <property type="entry name" value="Methyltransf_12"/>
</dbReference>
<dbReference type="GO" id="GO:0008168">
    <property type="term" value="F:methyltransferase activity"/>
    <property type="evidence" value="ECO:0007669"/>
    <property type="project" value="UniProtKB-KW"/>
</dbReference>
<dbReference type="Gene3D" id="3.40.50.150">
    <property type="entry name" value="Vaccinia Virus protein VP39"/>
    <property type="match status" value="1"/>
</dbReference>
<keyword evidence="2" id="KW-0489">Methyltransferase</keyword>
<dbReference type="RefSeq" id="WP_093358345.1">
    <property type="nucleotide sequence ID" value="NZ_FOLG01000001.1"/>
</dbReference>